<reference evidence="2" key="1">
    <citation type="submission" date="2023-08" db="EMBL/GenBank/DDBJ databases">
        <title>Chromosome-level Genome Assembly of mud carp (Cirrhinus molitorella).</title>
        <authorList>
            <person name="Liu H."/>
        </authorList>
    </citation>
    <scope>NUCLEOTIDE SEQUENCE</scope>
    <source>
        <strain evidence="2">Prfri</strain>
        <tissue evidence="2">Muscle</tissue>
    </source>
</reference>
<dbReference type="EMBL" id="JAUYZG010000004">
    <property type="protein sequence ID" value="KAK2909573.1"/>
    <property type="molecule type" value="Genomic_DNA"/>
</dbReference>
<evidence type="ECO:0000313" key="3">
    <source>
        <dbReference type="Proteomes" id="UP001187343"/>
    </source>
</evidence>
<comment type="caution">
    <text evidence="2">The sequence shown here is derived from an EMBL/GenBank/DDBJ whole genome shotgun (WGS) entry which is preliminary data.</text>
</comment>
<dbReference type="AlphaFoldDB" id="A0AA88TXD8"/>
<proteinExistence type="predicted"/>
<organism evidence="2 3">
    <name type="scientific">Cirrhinus molitorella</name>
    <name type="common">mud carp</name>
    <dbReference type="NCBI Taxonomy" id="172907"/>
    <lineage>
        <taxon>Eukaryota</taxon>
        <taxon>Metazoa</taxon>
        <taxon>Chordata</taxon>
        <taxon>Craniata</taxon>
        <taxon>Vertebrata</taxon>
        <taxon>Euteleostomi</taxon>
        <taxon>Actinopterygii</taxon>
        <taxon>Neopterygii</taxon>
        <taxon>Teleostei</taxon>
        <taxon>Ostariophysi</taxon>
        <taxon>Cypriniformes</taxon>
        <taxon>Cyprinidae</taxon>
        <taxon>Labeoninae</taxon>
        <taxon>Labeonini</taxon>
        <taxon>Cirrhinus</taxon>
    </lineage>
</organism>
<sequence>MFLTNFIFPLSPEEKRRRTEWIVFYSSQVALQSFPEQDRFIPGSRGRCERLIPHGRVSRLHRSAVAGRPESLELLTKQHHDSSGDAIERSVDRDSEQTLDAQEKSGCRLDWLSCDYTAAAETCK</sequence>
<feature type="region of interest" description="Disordered" evidence="1">
    <location>
        <begin position="78"/>
        <end position="98"/>
    </location>
</feature>
<protein>
    <submittedName>
        <fullName evidence="2">Uncharacterized protein</fullName>
    </submittedName>
</protein>
<evidence type="ECO:0000313" key="2">
    <source>
        <dbReference type="EMBL" id="KAK2909573.1"/>
    </source>
</evidence>
<accession>A0AA88TXD8</accession>
<keyword evidence="3" id="KW-1185">Reference proteome</keyword>
<name>A0AA88TXD8_9TELE</name>
<gene>
    <name evidence="2" type="ORF">Q8A67_005410</name>
</gene>
<evidence type="ECO:0000256" key="1">
    <source>
        <dbReference type="SAM" id="MobiDB-lite"/>
    </source>
</evidence>
<dbReference type="Proteomes" id="UP001187343">
    <property type="component" value="Unassembled WGS sequence"/>
</dbReference>